<comment type="caution">
    <text evidence="1">The sequence shown here is derived from an EMBL/GenBank/DDBJ whole genome shotgun (WGS) entry which is preliminary data.</text>
</comment>
<evidence type="ECO:0000313" key="2">
    <source>
        <dbReference type="Proteomes" id="UP000216001"/>
    </source>
</evidence>
<evidence type="ECO:0000313" key="1">
    <source>
        <dbReference type="EMBL" id="OZS75805.1"/>
    </source>
</evidence>
<dbReference type="AlphaFoldDB" id="A0A264VWZ3"/>
<proteinExistence type="predicted"/>
<dbReference type="RefSeq" id="WP_094960781.1">
    <property type="nucleotide sequence ID" value="NZ_CP058958.1"/>
</dbReference>
<reference evidence="1 2" key="1">
    <citation type="submission" date="2017-07" db="EMBL/GenBank/DDBJ databases">
        <title>blaIMP-27 on transferable plasmids in Proteus mirabilis and Providencia rettgeri.</title>
        <authorList>
            <person name="Potter R."/>
        </authorList>
    </citation>
    <scope>NUCLEOTIDE SEQUENCE [LARGE SCALE GENOMIC DNA]</scope>
    <source>
        <strain evidence="1 2">PR1</strain>
    </source>
</reference>
<name>A0A264VWZ3_PRORE</name>
<accession>A0A264VWZ3</accession>
<organism evidence="1 2">
    <name type="scientific">Providencia rettgeri</name>
    <dbReference type="NCBI Taxonomy" id="587"/>
    <lineage>
        <taxon>Bacteria</taxon>
        <taxon>Pseudomonadati</taxon>
        <taxon>Pseudomonadota</taxon>
        <taxon>Gammaproteobacteria</taxon>
        <taxon>Enterobacterales</taxon>
        <taxon>Morganellaceae</taxon>
        <taxon>Providencia</taxon>
    </lineage>
</organism>
<protein>
    <submittedName>
        <fullName evidence="1">Uncharacterized protein</fullName>
    </submittedName>
</protein>
<sequence>MLSEIIEKNKKIIKGEDIDLVVKKLYLSSPSVGFMNTDDSTYVILNQISNKFSVPFKHIYVTGSAHIGFSLKTSNEYSKGSSDLDIAIVDGFLFDKILNGIVDDTFNFTKKSSFKSFEVYKSYINNVARGFIHPLYFPFGNTRKNWFDFFNELTLDHKESYSKISACLFSSEESFKNRQKYSINYFKANNHENKSILNEND</sequence>
<gene>
    <name evidence="1" type="ORF">CHI95_03590</name>
</gene>
<dbReference type="Proteomes" id="UP000216001">
    <property type="component" value="Unassembled WGS sequence"/>
</dbReference>
<dbReference type="EMBL" id="NOWC01000003">
    <property type="protein sequence ID" value="OZS75805.1"/>
    <property type="molecule type" value="Genomic_DNA"/>
</dbReference>